<feature type="non-terminal residue" evidence="2">
    <location>
        <position position="1"/>
    </location>
</feature>
<dbReference type="Proteomes" id="UP000824890">
    <property type="component" value="Unassembled WGS sequence"/>
</dbReference>
<comment type="caution">
    <text evidence="2">The sequence shown here is derived from an EMBL/GenBank/DDBJ whole genome shotgun (WGS) entry which is preliminary data.</text>
</comment>
<accession>A0ABQ8CWW1</accession>
<keyword evidence="3" id="KW-1185">Reference proteome</keyword>
<dbReference type="EMBL" id="JAGKQM010000006">
    <property type="protein sequence ID" value="KAH0920830.1"/>
    <property type="molecule type" value="Genomic_DNA"/>
</dbReference>
<sequence>IITDIHWSEVKEKKRKERGEREEREREKTRLRRRPASGCASERVPAPVALPLVDPIYSVCFDPVSLPIYFRIWVRVCSGKSSADGELQSAANPPNRGRSLVGGRERWLLQVGDVLCGGDVPRVFARTVADVISLRRLIYPIKITHEVWRSWIRPVTVLYVPVMASETRPLRRRCSRWWRRCGFGP</sequence>
<organism evidence="2 3">
    <name type="scientific">Brassica napus</name>
    <name type="common">Rape</name>
    <dbReference type="NCBI Taxonomy" id="3708"/>
    <lineage>
        <taxon>Eukaryota</taxon>
        <taxon>Viridiplantae</taxon>
        <taxon>Streptophyta</taxon>
        <taxon>Embryophyta</taxon>
        <taxon>Tracheophyta</taxon>
        <taxon>Spermatophyta</taxon>
        <taxon>Magnoliopsida</taxon>
        <taxon>eudicotyledons</taxon>
        <taxon>Gunneridae</taxon>
        <taxon>Pentapetalae</taxon>
        <taxon>rosids</taxon>
        <taxon>malvids</taxon>
        <taxon>Brassicales</taxon>
        <taxon>Brassicaceae</taxon>
        <taxon>Brassiceae</taxon>
        <taxon>Brassica</taxon>
    </lineage>
</organism>
<protein>
    <submittedName>
        <fullName evidence="2">Uncharacterized protein</fullName>
    </submittedName>
</protein>
<feature type="region of interest" description="Disordered" evidence="1">
    <location>
        <begin position="12"/>
        <end position="38"/>
    </location>
</feature>
<name>A0ABQ8CWW1_BRANA</name>
<reference evidence="2 3" key="1">
    <citation type="submission" date="2021-05" db="EMBL/GenBank/DDBJ databases">
        <title>Genome Assembly of Synthetic Allotetraploid Brassica napus Reveals Homoeologous Exchanges between Subgenomes.</title>
        <authorList>
            <person name="Davis J.T."/>
        </authorList>
    </citation>
    <scope>NUCLEOTIDE SEQUENCE [LARGE SCALE GENOMIC DNA]</scope>
    <source>
        <strain evidence="3">cv. Da-Ae</strain>
        <tissue evidence="2">Seedling</tissue>
    </source>
</reference>
<evidence type="ECO:0000313" key="2">
    <source>
        <dbReference type="EMBL" id="KAH0920830.1"/>
    </source>
</evidence>
<gene>
    <name evidence="2" type="ORF">HID58_020848</name>
</gene>
<proteinExistence type="predicted"/>
<evidence type="ECO:0000256" key="1">
    <source>
        <dbReference type="SAM" id="MobiDB-lite"/>
    </source>
</evidence>
<evidence type="ECO:0000313" key="3">
    <source>
        <dbReference type="Proteomes" id="UP000824890"/>
    </source>
</evidence>
<feature type="compositionally biased region" description="Basic and acidic residues" evidence="1">
    <location>
        <begin position="12"/>
        <end position="28"/>
    </location>
</feature>